<gene>
    <name evidence="1" type="ORF">NEZAVI_LOCUS14046</name>
</gene>
<evidence type="ECO:0000313" key="1">
    <source>
        <dbReference type="EMBL" id="CAH1406000.1"/>
    </source>
</evidence>
<dbReference type="AlphaFoldDB" id="A0A9P0MVL8"/>
<dbReference type="Proteomes" id="UP001152798">
    <property type="component" value="Chromosome 6"/>
</dbReference>
<name>A0A9P0MVL8_NEZVI</name>
<evidence type="ECO:0000313" key="2">
    <source>
        <dbReference type="Proteomes" id="UP001152798"/>
    </source>
</evidence>
<reference evidence="1" key="1">
    <citation type="submission" date="2022-01" db="EMBL/GenBank/DDBJ databases">
        <authorList>
            <person name="King R."/>
        </authorList>
    </citation>
    <scope>NUCLEOTIDE SEQUENCE</scope>
</reference>
<keyword evidence="2" id="KW-1185">Reference proteome</keyword>
<accession>A0A9P0MVL8</accession>
<dbReference type="EMBL" id="OV725082">
    <property type="protein sequence ID" value="CAH1406000.1"/>
    <property type="molecule type" value="Genomic_DNA"/>
</dbReference>
<proteinExistence type="predicted"/>
<organism evidence="1 2">
    <name type="scientific">Nezara viridula</name>
    <name type="common">Southern green stink bug</name>
    <name type="synonym">Cimex viridulus</name>
    <dbReference type="NCBI Taxonomy" id="85310"/>
    <lineage>
        <taxon>Eukaryota</taxon>
        <taxon>Metazoa</taxon>
        <taxon>Ecdysozoa</taxon>
        <taxon>Arthropoda</taxon>
        <taxon>Hexapoda</taxon>
        <taxon>Insecta</taxon>
        <taxon>Pterygota</taxon>
        <taxon>Neoptera</taxon>
        <taxon>Paraneoptera</taxon>
        <taxon>Hemiptera</taxon>
        <taxon>Heteroptera</taxon>
        <taxon>Panheteroptera</taxon>
        <taxon>Pentatomomorpha</taxon>
        <taxon>Pentatomoidea</taxon>
        <taxon>Pentatomidae</taxon>
        <taxon>Pentatominae</taxon>
        <taxon>Nezara</taxon>
    </lineage>
</organism>
<sequence>MRIKKLNKIDGALKSLFENHKMCITLMITSLATTLYIKREWLMKKLQKIWLLFQPGQGHSGLQIKTYEPYDFLKFLLEFKIIK</sequence>
<protein>
    <submittedName>
        <fullName evidence="1">Uncharacterized protein</fullName>
    </submittedName>
</protein>